<evidence type="ECO:0000313" key="3">
    <source>
        <dbReference type="EMBL" id="BCG22998.1"/>
    </source>
</evidence>
<feature type="transmembrane region" description="Helical" evidence="1">
    <location>
        <begin position="12"/>
        <end position="35"/>
    </location>
</feature>
<protein>
    <recommendedName>
        <fullName evidence="2">Type IV pilin Tt1218-like domain-containing protein</fullName>
    </recommendedName>
</protein>
<feature type="domain" description="Type IV pilin Tt1218-like" evidence="2">
    <location>
        <begin position="34"/>
        <end position="116"/>
    </location>
</feature>
<dbReference type="Pfam" id="PF07963">
    <property type="entry name" value="N_methyl"/>
    <property type="match status" value="1"/>
</dbReference>
<reference evidence="3 5" key="1">
    <citation type="submission" date="2020-05" db="EMBL/GenBank/DDBJ databases">
        <title>Characterization of novel class B3 metallo-beta-lactamase from novel Pseudomonas species.</title>
        <authorList>
            <person name="Yamada K."/>
            <person name="Aoki K."/>
            <person name="Ishii Y."/>
        </authorList>
    </citation>
    <scope>NUCLEOTIDE SEQUENCE [LARGE SCALE GENOMIC DNA]</scope>
    <source>
        <strain evidence="3 5">TUM18999</strain>
        <strain evidence="4 6">TUM20286</strain>
    </source>
</reference>
<gene>
    <name evidence="3" type="ORF">TUM18999_11890</name>
    <name evidence="4" type="ORF">TUM20286_30670</name>
</gene>
<organism evidence="3 5">
    <name type="scientific">Pseudomonas tohonis</name>
    <dbReference type="NCBI Taxonomy" id="2725477"/>
    <lineage>
        <taxon>Bacteria</taxon>
        <taxon>Pseudomonadati</taxon>
        <taxon>Pseudomonadota</taxon>
        <taxon>Gammaproteobacteria</taxon>
        <taxon>Pseudomonadales</taxon>
        <taxon>Pseudomonadaceae</taxon>
        <taxon>Pseudomonas</taxon>
    </lineage>
</organism>
<accession>A0A6J4E0K3</accession>
<evidence type="ECO:0000313" key="6">
    <source>
        <dbReference type="Proteomes" id="UP001054892"/>
    </source>
</evidence>
<dbReference type="EMBL" id="BQKM01000006">
    <property type="protein sequence ID" value="GJN53315.1"/>
    <property type="molecule type" value="Genomic_DNA"/>
</dbReference>
<dbReference type="InterPro" id="IPR013362">
    <property type="entry name" value="Pilus_4_PilV"/>
</dbReference>
<evidence type="ECO:0000259" key="2">
    <source>
        <dbReference type="Pfam" id="PF22150"/>
    </source>
</evidence>
<keyword evidence="1" id="KW-0472">Membrane</keyword>
<dbReference type="Pfam" id="PF22150">
    <property type="entry name" value="Tt1218-like"/>
    <property type="match status" value="1"/>
</dbReference>
<keyword evidence="1" id="KW-0812">Transmembrane</keyword>
<dbReference type="InterPro" id="IPR054402">
    <property type="entry name" value="Tt1218-like_dom"/>
</dbReference>
<dbReference type="KEGG" id="ptw:TUM18999_11890"/>
<evidence type="ECO:0000256" key="1">
    <source>
        <dbReference type="SAM" id="Phobius"/>
    </source>
</evidence>
<dbReference type="AlphaFoldDB" id="A0A6J4E0K3"/>
<dbReference type="Proteomes" id="UP000509383">
    <property type="component" value="Chromosome"/>
</dbReference>
<dbReference type="Proteomes" id="UP001054892">
    <property type="component" value="Unassembled WGS sequence"/>
</dbReference>
<evidence type="ECO:0000313" key="5">
    <source>
        <dbReference type="Proteomes" id="UP000509383"/>
    </source>
</evidence>
<proteinExistence type="predicted"/>
<dbReference type="RefSeq" id="WP_173173366.1">
    <property type="nucleotide sequence ID" value="NZ_AP023189.1"/>
</dbReference>
<sequence>MRPVDNVSKQVGISLIEVLIALLIFAVGLLGFAALQLSALQSSGDSNQRTQATWIVQDLAERIRANQEAGTSDYTTAPNCSNLPAQRCSDYYNPITAAKVNGANCTAAQMAAYDRWEAQCSYSGTTAYGADATAASGRYNSRDFLGLAVSGTQPLAVVASGTQLSITTTWQSKASKNSAGENLTSSAQVQR</sequence>
<name>A0A6J4E0K3_9PSED</name>
<dbReference type="InterPro" id="IPR012902">
    <property type="entry name" value="N_methyl_site"/>
</dbReference>
<keyword evidence="6" id="KW-1185">Reference proteome</keyword>
<keyword evidence="1" id="KW-1133">Transmembrane helix</keyword>
<dbReference type="EMBL" id="AP023189">
    <property type="protein sequence ID" value="BCG22998.1"/>
    <property type="molecule type" value="Genomic_DNA"/>
</dbReference>
<evidence type="ECO:0000313" key="4">
    <source>
        <dbReference type="EMBL" id="GJN53315.1"/>
    </source>
</evidence>
<dbReference type="NCBIfam" id="TIGR02523">
    <property type="entry name" value="type_IV_pilV"/>
    <property type="match status" value="1"/>
</dbReference>